<dbReference type="AlphaFoldDB" id="B4CV87"/>
<dbReference type="RefSeq" id="WP_006977352.1">
    <property type="nucleotide sequence ID" value="NZ_ABVL01000001.1"/>
</dbReference>
<keyword evidence="3" id="KW-1185">Reference proteome</keyword>
<accession>B4CV87</accession>
<dbReference type="EMBL" id="ABVL01000001">
    <property type="protein sequence ID" value="EDY21900.1"/>
    <property type="molecule type" value="Genomic_DNA"/>
</dbReference>
<comment type="caution">
    <text evidence="2">The sequence shown here is derived from an EMBL/GenBank/DDBJ whole genome shotgun (WGS) entry which is preliminary data.</text>
</comment>
<proteinExistence type="predicted"/>
<dbReference type="STRING" id="497964.CfE428DRAFT_0025"/>
<sequence length="141" mass="15739" precursor="true">MKHPLLFLPLTLAILTSATFAERPVGEEVLWDGFHHISRLERSVHDVVEVKRNPLFDNAPFLRLRGDDKLVQALEADSQHKGYLIPAQVKYYLLSDGHFYLIETKEESGNFSCRKPIGAPTIACFSTGMSTLENAQAAAAK</sequence>
<feature type="signal peptide" evidence="1">
    <location>
        <begin position="1"/>
        <end position="21"/>
    </location>
</feature>
<feature type="chain" id="PRO_5002800208" evidence="1">
    <location>
        <begin position="22"/>
        <end position="141"/>
    </location>
</feature>
<dbReference type="InParanoid" id="B4CV87"/>
<keyword evidence="1" id="KW-0732">Signal</keyword>
<reference evidence="2 3" key="1">
    <citation type="journal article" date="2011" name="J. Bacteriol.">
        <title>Genome sequence of Chthoniobacter flavus Ellin428, an aerobic heterotrophic soil bacterium.</title>
        <authorList>
            <person name="Kant R."/>
            <person name="van Passel M.W."/>
            <person name="Palva A."/>
            <person name="Lucas S."/>
            <person name="Lapidus A."/>
            <person name="Glavina Del Rio T."/>
            <person name="Dalin E."/>
            <person name="Tice H."/>
            <person name="Bruce D."/>
            <person name="Goodwin L."/>
            <person name="Pitluck S."/>
            <person name="Larimer F.W."/>
            <person name="Land M.L."/>
            <person name="Hauser L."/>
            <person name="Sangwan P."/>
            <person name="de Vos W.M."/>
            <person name="Janssen P.H."/>
            <person name="Smidt H."/>
        </authorList>
    </citation>
    <scope>NUCLEOTIDE SEQUENCE [LARGE SCALE GENOMIC DNA]</scope>
    <source>
        <strain evidence="2 3">Ellin428</strain>
    </source>
</reference>
<evidence type="ECO:0000313" key="2">
    <source>
        <dbReference type="EMBL" id="EDY21900.1"/>
    </source>
</evidence>
<evidence type="ECO:0000313" key="3">
    <source>
        <dbReference type="Proteomes" id="UP000005824"/>
    </source>
</evidence>
<name>B4CV87_9BACT</name>
<organism evidence="2 3">
    <name type="scientific">Chthoniobacter flavus Ellin428</name>
    <dbReference type="NCBI Taxonomy" id="497964"/>
    <lineage>
        <taxon>Bacteria</taxon>
        <taxon>Pseudomonadati</taxon>
        <taxon>Verrucomicrobiota</taxon>
        <taxon>Spartobacteria</taxon>
        <taxon>Chthoniobacterales</taxon>
        <taxon>Chthoniobacteraceae</taxon>
        <taxon>Chthoniobacter</taxon>
    </lineage>
</organism>
<protein>
    <submittedName>
        <fullName evidence="2">Uncharacterized protein</fullName>
    </submittedName>
</protein>
<dbReference type="Proteomes" id="UP000005824">
    <property type="component" value="Unassembled WGS sequence"/>
</dbReference>
<evidence type="ECO:0000256" key="1">
    <source>
        <dbReference type="SAM" id="SignalP"/>
    </source>
</evidence>
<gene>
    <name evidence="2" type="ORF">CfE428DRAFT_0025</name>
</gene>